<dbReference type="PIRSF" id="PIRSF004486">
    <property type="entry name" value="MraW"/>
    <property type="match status" value="1"/>
</dbReference>
<keyword evidence="2" id="KW-0489">Methyltransferase</keyword>
<evidence type="ECO:0000256" key="1">
    <source>
        <dbReference type="ARBA" id="ARBA00010396"/>
    </source>
</evidence>
<evidence type="ECO:0000313" key="9">
    <source>
        <dbReference type="EMBL" id="CAB5043846.1"/>
    </source>
</evidence>
<evidence type="ECO:0000313" key="7">
    <source>
        <dbReference type="EMBL" id="CAB4767031.1"/>
    </source>
</evidence>
<dbReference type="PANTHER" id="PTHR11265:SF0">
    <property type="entry name" value="12S RRNA N4-METHYLCYTIDINE METHYLTRANSFERASE"/>
    <property type="match status" value="1"/>
</dbReference>
<name>A0A6J6FIT8_9ZZZZ</name>
<keyword evidence="3" id="KW-0808">Transferase</keyword>
<evidence type="ECO:0000256" key="4">
    <source>
        <dbReference type="ARBA" id="ARBA00022691"/>
    </source>
</evidence>
<dbReference type="InterPro" id="IPR029063">
    <property type="entry name" value="SAM-dependent_MTases_sf"/>
</dbReference>
<dbReference type="AlphaFoldDB" id="A0A6J6FIT8"/>
<keyword evidence="4" id="KW-0949">S-adenosyl-L-methionine</keyword>
<evidence type="ECO:0000313" key="6">
    <source>
        <dbReference type="EMBL" id="CAB4621397.1"/>
    </source>
</evidence>
<evidence type="ECO:0000313" key="5">
    <source>
        <dbReference type="EMBL" id="CAB4588510.1"/>
    </source>
</evidence>
<dbReference type="Gene3D" id="3.40.50.150">
    <property type="entry name" value="Vaccinia Virus protein VP39"/>
    <property type="match status" value="1"/>
</dbReference>
<sequence>MIDASLPIFEHQPVMLREITEIFAHVPDGFVLDATLGGAGHATALLTAHSGLKVLGLDRDPVALSVSHERLATFAGRVVTQHRRFDDLDAAMDQAGIAKLSGALFDLGVSSHQLDAGDRGFSYRQEAMLDMRMDTTEVTTVSDIVNTATEQELARILRDYADERFAGRIARAIIAARPIQTTTELADIVASSIPAPARRRGGHPAKRTFQALRIALNKELEILPDALDSAIRRTQSGGRVAVLSYHSGEDRIVKSRFRQHATGGCECPVHLPCGCGAVSTVRLVRSAAKPSADEQTMNPRSTSARLRVVEVI</sequence>
<dbReference type="EMBL" id="CAFBNZ010000001">
    <property type="protein sequence ID" value="CAB4966071.1"/>
    <property type="molecule type" value="Genomic_DNA"/>
</dbReference>
<dbReference type="HAMAP" id="MF_01007">
    <property type="entry name" value="16SrRNA_methyltr_H"/>
    <property type="match status" value="1"/>
</dbReference>
<dbReference type="EMBL" id="CAFBQJ010000002">
    <property type="protein sequence ID" value="CAB5043846.1"/>
    <property type="molecule type" value="Genomic_DNA"/>
</dbReference>
<evidence type="ECO:0000256" key="2">
    <source>
        <dbReference type="ARBA" id="ARBA00022603"/>
    </source>
</evidence>
<dbReference type="EMBL" id="CAEZZV010000002">
    <property type="protein sequence ID" value="CAB4767031.1"/>
    <property type="molecule type" value="Genomic_DNA"/>
</dbReference>
<evidence type="ECO:0000313" key="8">
    <source>
        <dbReference type="EMBL" id="CAB4966071.1"/>
    </source>
</evidence>
<dbReference type="EMBL" id="CAEZUK010000001">
    <property type="protein sequence ID" value="CAB4588510.1"/>
    <property type="molecule type" value="Genomic_DNA"/>
</dbReference>
<dbReference type="Gene3D" id="1.10.150.170">
    <property type="entry name" value="Putative methyltransferase TM0872, insert domain"/>
    <property type="match status" value="1"/>
</dbReference>
<dbReference type="EMBL" id="CAFBRX010000003">
    <property type="protein sequence ID" value="CAB5109199.1"/>
    <property type="molecule type" value="Genomic_DNA"/>
</dbReference>
<dbReference type="EMBL" id="CAEZVL010000002">
    <property type="protein sequence ID" value="CAB4621397.1"/>
    <property type="molecule type" value="Genomic_DNA"/>
</dbReference>
<reference evidence="5" key="1">
    <citation type="submission" date="2020-05" db="EMBL/GenBank/DDBJ databases">
        <authorList>
            <person name="Chiriac C."/>
            <person name="Salcher M."/>
            <person name="Ghai R."/>
            <person name="Kavagutti S V."/>
        </authorList>
    </citation>
    <scope>NUCLEOTIDE SEQUENCE</scope>
</reference>
<comment type="similarity">
    <text evidence="1">Belongs to the methyltransferase superfamily. RsmH family.</text>
</comment>
<dbReference type="GO" id="GO:0070475">
    <property type="term" value="P:rRNA base methylation"/>
    <property type="evidence" value="ECO:0007669"/>
    <property type="project" value="TreeGrafter"/>
</dbReference>
<dbReference type="SUPFAM" id="SSF53335">
    <property type="entry name" value="S-adenosyl-L-methionine-dependent methyltransferases"/>
    <property type="match status" value="1"/>
</dbReference>
<dbReference type="GO" id="GO:0071424">
    <property type="term" value="F:rRNA (cytosine-N4-)-methyltransferase activity"/>
    <property type="evidence" value="ECO:0007669"/>
    <property type="project" value="TreeGrafter"/>
</dbReference>
<dbReference type="InterPro" id="IPR023397">
    <property type="entry name" value="SAM-dep_MeTrfase_MraW_recog"/>
</dbReference>
<dbReference type="InterPro" id="IPR002903">
    <property type="entry name" value="RsmH"/>
</dbReference>
<evidence type="ECO:0000256" key="3">
    <source>
        <dbReference type="ARBA" id="ARBA00022679"/>
    </source>
</evidence>
<dbReference type="Pfam" id="PF01795">
    <property type="entry name" value="Methyltransf_5"/>
    <property type="match status" value="1"/>
</dbReference>
<organism evidence="5">
    <name type="scientific">freshwater metagenome</name>
    <dbReference type="NCBI Taxonomy" id="449393"/>
    <lineage>
        <taxon>unclassified sequences</taxon>
        <taxon>metagenomes</taxon>
        <taxon>ecological metagenomes</taxon>
    </lineage>
</organism>
<dbReference type="PANTHER" id="PTHR11265">
    <property type="entry name" value="S-ADENOSYL-METHYLTRANSFERASE MRAW"/>
    <property type="match status" value="1"/>
</dbReference>
<gene>
    <name evidence="5" type="ORF">UFOPK1820_00009</name>
    <name evidence="6" type="ORF">UFOPK1960_00043</name>
    <name evidence="7" type="ORF">UFOPK2921_00030</name>
    <name evidence="8" type="ORF">UFOPK3889_00017</name>
    <name evidence="9" type="ORF">UFOPK4275_00026</name>
    <name evidence="10" type="ORF">UFOPK4422_00071</name>
</gene>
<evidence type="ECO:0000313" key="10">
    <source>
        <dbReference type="EMBL" id="CAB5109199.1"/>
    </source>
</evidence>
<accession>A0A6J6FIT8</accession>
<proteinExistence type="inferred from homology"/>
<dbReference type="SUPFAM" id="SSF81799">
    <property type="entry name" value="Putative methyltransferase TM0872, insert domain"/>
    <property type="match status" value="1"/>
</dbReference>
<dbReference type="NCBIfam" id="TIGR00006">
    <property type="entry name" value="16S rRNA (cytosine(1402)-N(4))-methyltransferase RsmH"/>
    <property type="match status" value="1"/>
</dbReference>
<protein>
    <submittedName>
        <fullName evidence="5">Unannotated protein</fullName>
    </submittedName>
</protein>
<dbReference type="GO" id="GO:0005737">
    <property type="term" value="C:cytoplasm"/>
    <property type="evidence" value="ECO:0007669"/>
    <property type="project" value="TreeGrafter"/>
</dbReference>